<evidence type="ECO:0000313" key="2">
    <source>
        <dbReference type="Proteomes" id="UP001372338"/>
    </source>
</evidence>
<evidence type="ECO:0000313" key="1">
    <source>
        <dbReference type="EMBL" id="KAK7244898.1"/>
    </source>
</evidence>
<proteinExistence type="predicted"/>
<accession>A0AAN9E4T2</accession>
<gene>
    <name evidence="1" type="ORF">RIF29_39727</name>
</gene>
<reference evidence="1 2" key="1">
    <citation type="submission" date="2024-01" db="EMBL/GenBank/DDBJ databases">
        <title>The genomes of 5 underutilized Papilionoideae crops provide insights into root nodulation and disease resistanc.</title>
        <authorList>
            <person name="Yuan L."/>
        </authorList>
    </citation>
    <scope>NUCLEOTIDE SEQUENCE [LARGE SCALE GENOMIC DNA]</scope>
    <source>
        <strain evidence="1">ZHUSHIDOU_FW_LH</strain>
        <tissue evidence="1">Leaf</tissue>
    </source>
</reference>
<dbReference type="AlphaFoldDB" id="A0AAN9E4T2"/>
<keyword evidence="2" id="KW-1185">Reference proteome</keyword>
<dbReference type="Proteomes" id="UP001372338">
    <property type="component" value="Unassembled WGS sequence"/>
</dbReference>
<organism evidence="1 2">
    <name type="scientific">Crotalaria pallida</name>
    <name type="common">Smooth rattlebox</name>
    <name type="synonym">Crotalaria striata</name>
    <dbReference type="NCBI Taxonomy" id="3830"/>
    <lineage>
        <taxon>Eukaryota</taxon>
        <taxon>Viridiplantae</taxon>
        <taxon>Streptophyta</taxon>
        <taxon>Embryophyta</taxon>
        <taxon>Tracheophyta</taxon>
        <taxon>Spermatophyta</taxon>
        <taxon>Magnoliopsida</taxon>
        <taxon>eudicotyledons</taxon>
        <taxon>Gunneridae</taxon>
        <taxon>Pentapetalae</taxon>
        <taxon>rosids</taxon>
        <taxon>fabids</taxon>
        <taxon>Fabales</taxon>
        <taxon>Fabaceae</taxon>
        <taxon>Papilionoideae</taxon>
        <taxon>50 kb inversion clade</taxon>
        <taxon>genistoids sensu lato</taxon>
        <taxon>core genistoids</taxon>
        <taxon>Crotalarieae</taxon>
        <taxon>Crotalaria</taxon>
    </lineage>
</organism>
<sequence length="109" mass="11828">MAPTCWLQFGSNTVEEWLIQNQTANKGNQSMLHWSVTFGATLESLWMQRNSFVFENVPADVTGCIRQVQYKFIVAGTVPAQIGGGGFVFGDGGFVFGGGDSILFGKTAR</sequence>
<comment type="caution">
    <text evidence="1">The sequence shown here is derived from an EMBL/GenBank/DDBJ whole genome shotgun (WGS) entry which is preliminary data.</text>
</comment>
<dbReference type="EMBL" id="JAYWIO010000008">
    <property type="protein sequence ID" value="KAK7244898.1"/>
    <property type="molecule type" value="Genomic_DNA"/>
</dbReference>
<protein>
    <submittedName>
        <fullName evidence="1">Uncharacterized protein</fullName>
    </submittedName>
</protein>
<name>A0AAN9E4T2_CROPI</name>